<dbReference type="AlphaFoldDB" id="A0A1C2EEF5"/>
<name>A0A1C2EEF5_9HYPH</name>
<dbReference type="EMBL" id="MDEO01000016">
    <property type="protein sequence ID" value="OCX25464.1"/>
    <property type="molecule type" value="Genomic_DNA"/>
</dbReference>
<reference evidence="2 3" key="1">
    <citation type="submission" date="2016-08" db="EMBL/GenBank/DDBJ databases">
        <title>Whole genome sequence of Mesorhizobium sp. strain UASWS1009 isolated from industrial sewage.</title>
        <authorList>
            <person name="Crovadore J."/>
            <person name="Calmin G."/>
            <person name="Chablais R."/>
            <person name="Cochard B."/>
            <person name="Lefort F."/>
        </authorList>
    </citation>
    <scope>NUCLEOTIDE SEQUENCE [LARGE SCALE GENOMIC DNA]</scope>
    <source>
        <strain evidence="2 3">UASWS1009</strain>
    </source>
</reference>
<evidence type="ECO:0000313" key="2">
    <source>
        <dbReference type="EMBL" id="OCX25464.1"/>
    </source>
</evidence>
<sequence length="174" mass="19035">MFLPKTRGLYAPSDRVQFQPFFTTGMPFADGSNPSFNLFFSLEDGPMFDPCKTPGSRSLHERKLASWALLVGETHSSASHAEMRRRPHRGMLPDVDFSMAVPAPRRPSLVRRFIGLFKPRLVKTDVPASASQEGERGPVGEGLAASRPGSKHASQPAARQAEEKSDATAWARAA</sequence>
<accession>A0A1C2EEF5</accession>
<protein>
    <submittedName>
        <fullName evidence="2">Uncharacterized protein</fullName>
    </submittedName>
</protein>
<feature type="region of interest" description="Disordered" evidence="1">
    <location>
        <begin position="125"/>
        <end position="174"/>
    </location>
</feature>
<dbReference type="STRING" id="1566387.QV13_00410"/>
<keyword evidence="3" id="KW-1185">Reference proteome</keyword>
<dbReference type="RefSeq" id="WP_024925528.1">
    <property type="nucleotide sequence ID" value="NZ_MDEO01000016.1"/>
</dbReference>
<gene>
    <name evidence="2" type="ORF">QV13_00410</name>
</gene>
<evidence type="ECO:0000313" key="3">
    <source>
        <dbReference type="Proteomes" id="UP000094412"/>
    </source>
</evidence>
<comment type="caution">
    <text evidence="2">The sequence shown here is derived from an EMBL/GenBank/DDBJ whole genome shotgun (WGS) entry which is preliminary data.</text>
</comment>
<evidence type="ECO:0000256" key="1">
    <source>
        <dbReference type="SAM" id="MobiDB-lite"/>
    </source>
</evidence>
<dbReference type="Proteomes" id="UP000094412">
    <property type="component" value="Unassembled WGS sequence"/>
</dbReference>
<organism evidence="2 3">
    <name type="scientific">Mesorhizobium hungaricum</name>
    <dbReference type="NCBI Taxonomy" id="1566387"/>
    <lineage>
        <taxon>Bacteria</taxon>
        <taxon>Pseudomonadati</taxon>
        <taxon>Pseudomonadota</taxon>
        <taxon>Alphaproteobacteria</taxon>
        <taxon>Hyphomicrobiales</taxon>
        <taxon>Phyllobacteriaceae</taxon>
        <taxon>Mesorhizobium</taxon>
    </lineage>
</organism>
<proteinExistence type="predicted"/>